<feature type="region of interest" description="Disordered" evidence="1">
    <location>
        <begin position="61"/>
        <end position="100"/>
    </location>
</feature>
<reference evidence="2 3" key="1">
    <citation type="submission" date="2020-04" db="EMBL/GenBank/DDBJ databases">
        <authorList>
            <person name="Klaysubun C."/>
            <person name="Duangmal K."/>
            <person name="Lipun K."/>
        </authorList>
    </citation>
    <scope>NUCLEOTIDE SEQUENCE [LARGE SCALE GENOMIC DNA]</scope>
    <source>
        <strain evidence="2 3">K10HN5</strain>
    </source>
</reference>
<gene>
    <name evidence="2" type="ORF">HF526_14260</name>
</gene>
<organism evidence="2 3">
    <name type="scientific">Pseudonocardia acidicola</name>
    <dbReference type="NCBI Taxonomy" id="2724939"/>
    <lineage>
        <taxon>Bacteria</taxon>
        <taxon>Bacillati</taxon>
        <taxon>Actinomycetota</taxon>
        <taxon>Actinomycetes</taxon>
        <taxon>Pseudonocardiales</taxon>
        <taxon>Pseudonocardiaceae</taxon>
        <taxon>Pseudonocardia</taxon>
    </lineage>
</organism>
<name>A0ABX1SBI6_9PSEU</name>
<protein>
    <submittedName>
        <fullName evidence="2">Uncharacterized protein</fullName>
    </submittedName>
</protein>
<dbReference type="RefSeq" id="WP_169381909.1">
    <property type="nucleotide sequence ID" value="NZ_JAAXLA010000023.1"/>
</dbReference>
<sequence>MTTTQMPVEHPDVLPAGGDLWDRHRPPPQDRAAGEDVDRSGAATVTAVPATVFRATRHVENSGLGDQLAPRVVGRLPERSTDPRTGGAGVAPTPRTGGPG</sequence>
<dbReference type="Proteomes" id="UP000820669">
    <property type="component" value="Unassembled WGS sequence"/>
</dbReference>
<accession>A0ABX1SBI6</accession>
<evidence type="ECO:0000313" key="2">
    <source>
        <dbReference type="EMBL" id="NMH98460.1"/>
    </source>
</evidence>
<feature type="compositionally biased region" description="Basic and acidic residues" evidence="1">
    <location>
        <begin position="20"/>
        <end position="39"/>
    </location>
</feature>
<proteinExistence type="predicted"/>
<evidence type="ECO:0000256" key="1">
    <source>
        <dbReference type="SAM" id="MobiDB-lite"/>
    </source>
</evidence>
<evidence type="ECO:0000313" key="3">
    <source>
        <dbReference type="Proteomes" id="UP000820669"/>
    </source>
</evidence>
<keyword evidence="3" id="KW-1185">Reference proteome</keyword>
<dbReference type="EMBL" id="JAAXLA010000023">
    <property type="protein sequence ID" value="NMH98460.1"/>
    <property type="molecule type" value="Genomic_DNA"/>
</dbReference>
<feature type="region of interest" description="Disordered" evidence="1">
    <location>
        <begin position="1"/>
        <end position="43"/>
    </location>
</feature>
<comment type="caution">
    <text evidence="2">The sequence shown here is derived from an EMBL/GenBank/DDBJ whole genome shotgun (WGS) entry which is preliminary data.</text>
</comment>